<accession>B6GBA4</accession>
<reference evidence="1 2" key="2">
    <citation type="submission" date="2008-10" db="EMBL/GenBank/DDBJ databases">
        <authorList>
            <person name="Fulton L."/>
            <person name="Clifton S."/>
            <person name="Fulton B."/>
            <person name="Xu J."/>
            <person name="Minx P."/>
            <person name="Pepin K.H."/>
            <person name="Johnson M."/>
            <person name="Thiruvilangam P."/>
            <person name="Bhonagiri V."/>
            <person name="Nash W.E."/>
            <person name="Mardis E.R."/>
            <person name="Wilson R.K."/>
        </authorList>
    </citation>
    <scope>NUCLEOTIDE SEQUENCE [LARGE SCALE GENOMIC DNA]</scope>
    <source>
        <strain evidence="1 2">DSM 13279</strain>
    </source>
</reference>
<dbReference type="eggNOG" id="COG2826">
    <property type="taxonomic scope" value="Bacteria"/>
</dbReference>
<dbReference type="Proteomes" id="UP000003560">
    <property type="component" value="Unassembled WGS sequence"/>
</dbReference>
<proteinExistence type="predicted"/>
<dbReference type="STRING" id="445975.COLSTE_01363"/>
<keyword evidence="2" id="KW-1185">Reference proteome</keyword>
<dbReference type="EMBL" id="ABXJ01000071">
    <property type="protein sequence ID" value="EEA90444.1"/>
    <property type="molecule type" value="Genomic_DNA"/>
</dbReference>
<name>B6GBA4_9ACTN</name>
<sequence length="113" mass="12326">MLAGLGLVRAALGPDGVRRAFRLVLTDNGPEFADEDGIAALLGELPGETRLFYCDPRRADQKGGCEKNHVEIRKLPPKGRGISFDRLTRADAAIVMSRVDSEPRGRLAWRSPA</sequence>
<evidence type="ECO:0000313" key="2">
    <source>
        <dbReference type="Proteomes" id="UP000003560"/>
    </source>
</evidence>
<dbReference type="HOGENOM" id="CLU_2150999_0_0_11"/>
<protein>
    <recommendedName>
        <fullName evidence="3">Integrase catalytic domain-containing protein</fullName>
    </recommendedName>
</protein>
<organism evidence="1 2">
    <name type="scientific">Collinsella stercoris DSM 13279</name>
    <dbReference type="NCBI Taxonomy" id="445975"/>
    <lineage>
        <taxon>Bacteria</taxon>
        <taxon>Bacillati</taxon>
        <taxon>Actinomycetota</taxon>
        <taxon>Coriobacteriia</taxon>
        <taxon>Coriobacteriales</taxon>
        <taxon>Coriobacteriaceae</taxon>
        <taxon>Collinsella</taxon>
    </lineage>
</organism>
<dbReference type="AlphaFoldDB" id="B6GBA4"/>
<evidence type="ECO:0000313" key="1">
    <source>
        <dbReference type="EMBL" id="EEA90444.1"/>
    </source>
</evidence>
<gene>
    <name evidence="1" type="ORF">COLSTE_01363</name>
</gene>
<reference evidence="1 2" key="1">
    <citation type="submission" date="2008-10" db="EMBL/GenBank/DDBJ databases">
        <title>Draft genome sequence of Collinsella stercoris (DSM 13279).</title>
        <authorList>
            <person name="Sudarsanam P."/>
            <person name="Ley R."/>
            <person name="Guruge J."/>
            <person name="Turnbaugh P.J."/>
            <person name="Mahowald M."/>
            <person name="Liep D."/>
            <person name="Gordon J."/>
        </authorList>
    </citation>
    <scope>NUCLEOTIDE SEQUENCE [LARGE SCALE GENOMIC DNA]</scope>
    <source>
        <strain evidence="1 2">DSM 13279</strain>
    </source>
</reference>
<feature type="non-terminal residue" evidence="1">
    <location>
        <position position="113"/>
    </location>
</feature>
<comment type="caution">
    <text evidence="1">The sequence shown here is derived from an EMBL/GenBank/DDBJ whole genome shotgun (WGS) entry which is preliminary data.</text>
</comment>
<evidence type="ECO:0008006" key="3">
    <source>
        <dbReference type="Google" id="ProtNLM"/>
    </source>
</evidence>